<protein>
    <recommendedName>
        <fullName evidence="5">pyruvate, water dikinase</fullName>
        <ecNumber evidence="5">2.7.9.2</ecNumber>
    </recommendedName>
    <alternativeName>
        <fullName evidence="12">Pyruvate, water dikinase</fullName>
    </alternativeName>
</protein>
<evidence type="ECO:0000256" key="11">
    <source>
        <dbReference type="ARBA" id="ARBA00022842"/>
    </source>
</evidence>
<comment type="similarity">
    <text evidence="4">Belongs to the PEP-utilizing enzyme family.</text>
</comment>
<evidence type="ECO:0000256" key="12">
    <source>
        <dbReference type="ARBA" id="ARBA00033470"/>
    </source>
</evidence>
<dbReference type="GO" id="GO:0005524">
    <property type="term" value="F:ATP binding"/>
    <property type="evidence" value="ECO:0007669"/>
    <property type="project" value="UniProtKB-KW"/>
</dbReference>
<evidence type="ECO:0000259" key="14">
    <source>
        <dbReference type="Pfam" id="PF01326"/>
    </source>
</evidence>
<evidence type="ECO:0000256" key="5">
    <source>
        <dbReference type="ARBA" id="ARBA00011996"/>
    </source>
</evidence>
<dbReference type="GO" id="GO:0006094">
    <property type="term" value="P:gluconeogenesis"/>
    <property type="evidence" value="ECO:0007669"/>
    <property type="project" value="UniProtKB-UniPathway"/>
</dbReference>
<proteinExistence type="inferred from homology"/>
<comment type="cofactor">
    <cofactor evidence="1">
        <name>Mg(2+)</name>
        <dbReference type="ChEBI" id="CHEBI:18420"/>
    </cofactor>
</comment>
<evidence type="ECO:0000256" key="3">
    <source>
        <dbReference type="ARBA" id="ARBA00004742"/>
    </source>
</evidence>
<dbReference type="PANTHER" id="PTHR43030:SF1">
    <property type="entry name" value="PHOSPHOENOLPYRUVATE SYNTHASE"/>
    <property type="match status" value="1"/>
</dbReference>
<evidence type="ECO:0000313" key="15">
    <source>
        <dbReference type="EMBL" id="GAG19938.1"/>
    </source>
</evidence>
<evidence type="ECO:0000256" key="9">
    <source>
        <dbReference type="ARBA" id="ARBA00022777"/>
    </source>
</evidence>
<organism evidence="15">
    <name type="scientific">marine sediment metagenome</name>
    <dbReference type="NCBI Taxonomy" id="412755"/>
    <lineage>
        <taxon>unclassified sequences</taxon>
        <taxon>metagenomes</taxon>
        <taxon>ecological metagenomes</taxon>
    </lineage>
</organism>
<feature type="domain" description="Pyruvate phosphate dikinase AMP/ATP-binding" evidence="14">
    <location>
        <begin position="22"/>
        <end position="62"/>
    </location>
</feature>
<comment type="catalytic activity">
    <reaction evidence="13">
        <text>pyruvate + ATP + H2O = phosphoenolpyruvate + AMP + phosphate + 2 H(+)</text>
        <dbReference type="Rhea" id="RHEA:11364"/>
        <dbReference type="ChEBI" id="CHEBI:15361"/>
        <dbReference type="ChEBI" id="CHEBI:15377"/>
        <dbReference type="ChEBI" id="CHEBI:15378"/>
        <dbReference type="ChEBI" id="CHEBI:30616"/>
        <dbReference type="ChEBI" id="CHEBI:43474"/>
        <dbReference type="ChEBI" id="CHEBI:58702"/>
        <dbReference type="ChEBI" id="CHEBI:456215"/>
        <dbReference type="EC" id="2.7.9.2"/>
    </reaction>
</comment>
<dbReference type="PANTHER" id="PTHR43030">
    <property type="entry name" value="PHOSPHOENOLPYRUVATE SYNTHASE"/>
    <property type="match status" value="1"/>
</dbReference>
<evidence type="ECO:0000256" key="1">
    <source>
        <dbReference type="ARBA" id="ARBA00001946"/>
    </source>
</evidence>
<comment type="caution">
    <text evidence="15">The sequence shown here is derived from an EMBL/GenBank/DDBJ whole genome shotgun (WGS) entry which is preliminary data.</text>
</comment>
<comment type="pathway">
    <text evidence="3">Carbohydrate biosynthesis; gluconeogenesis.</text>
</comment>
<dbReference type="UniPathway" id="UPA00138"/>
<accession>X0W5P8</accession>
<dbReference type="InterPro" id="IPR013815">
    <property type="entry name" value="ATP_grasp_subdomain_1"/>
</dbReference>
<dbReference type="GO" id="GO:0046872">
    <property type="term" value="F:metal ion binding"/>
    <property type="evidence" value="ECO:0007669"/>
    <property type="project" value="UniProtKB-KW"/>
</dbReference>
<feature type="non-terminal residue" evidence="15">
    <location>
        <position position="63"/>
    </location>
</feature>
<dbReference type="SUPFAM" id="SSF56059">
    <property type="entry name" value="Glutathione synthetase ATP-binding domain-like"/>
    <property type="match status" value="1"/>
</dbReference>
<gene>
    <name evidence="15" type="ORF">S01H1_56621</name>
</gene>
<dbReference type="InterPro" id="IPR002192">
    <property type="entry name" value="PPDK_AMP/ATP-bd"/>
</dbReference>
<keyword evidence="7" id="KW-0479">Metal-binding</keyword>
<evidence type="ECO:0000256" key="4">
    <source>
        <dbReference type="ARBA" id="ARBA00007837"/>
    </source>
</evidence>
<sequence>MTLTREEKLILWFNEISIGDVPLVGGKNASLGEMYQKLTAQGVNIPGGFAITAYAYRYLIKEA</sequence>
<keyword evidence="9" id="KW-0418">Kinase</keyword>
<dbReference type="EC" id="2.7.9.2" evidence="5"/>
<keyword evidence="8" id="KW-0547">Nucleotide-binding</keyword>
<evidence type="ECO:0000256" key="2">
    <source>
        <dbReference type="ARBA" id="ARBA00002988"/>
    </source>
</evidence>
<dbReference type="GO" id="GO:0008986">
    <property type="term" value="F:pyruvate, water dikinase activity"/>
    <property type="evidence" value="ECO:0007669"/>
    <property type="project" value="UniProtKB-EC"/>
</dbReference>
<evidence type="ECO:0000256" key="7">
    <source>
        <dbReference type="ARBA" id="ARBA00022723"/>
    </source>
</evidence>
<evidence type="ECO:0000256" key="6">
    <source>
        <dbReference type="ARBA" id="ARBA00022679"/>
    </source>
</evidence>
<evidence type="ECO:0000256" key="10">
    <source>
        <dbReference type="ARBA" id="ARBA00022840"/>
    </source>
</evidence>
<dbReference type="AlphaFoldDB" id="X0W5P8"/>
<name>X0W5P8_9ZZZZ</name>
<keyword evidence="10" id="KW-0067">ATP-binding</keyword>
<dbReference type="InterPro" id="IPR006319">
    <property type="entry name" value="PEP_synth"/>
</dbReference>
<dbReference type="EMBL" id="BARS01036876">
    <property type="protein sequence ID" value="GAG19938.1"/>
    <property type="molecule type" value="Genomic_DNA"/>
</dbReference>
<reference evidence="15" key="1">
    <citation type="journal article" date="2014" name="Front. Microbiol.">
        <title>High frequency of phylogenetically diverse reductive dehalogenase-homologous genes in deep subseafloor sedimentary metagenomes.</title>
        <authorList>
            <person name="Kawai M."/>
            <person name="Futagami T."/>
            <person name="Toyoda A."/>
            <person name="Takaki Y."/>
            <person name="Nishi S."/>
            <person name="Hori S."/>
            <person name="Arai W."/>
            <person name="Tsubouchi T."/>
            <person name="Morono Y."/>
            <person name="Uchiyama I."/>
            <person name="Ito T."/>
            <person name="Fujiyama A."/>
            <person name="Inagaki F."/>
            <person name="Takami H."/>
        </authorList>
    </citation>
    <scope>NUCLEOTIDE SEQUENCE</scope>
    <source>
        <strain evidence="15">Expedition CK06-06</strain>
    </source>
</reference>
<evidence type="ECO:0000256" key="13">
    <source>
        <dbReference type="ARBA" id="ARBA00047700"/>
    </source>
</evidence>
<dbReference type="Gene3D" id="3.30.1490.20">
    <property type="entry name" value="ATP-grasp fold, A domain"/>
    <property type="match status" value="1"/>
</dbReference>
<evidence type="ECO:0000256" key="8">
    <source>
        <dbReference type="ARBA" id="ARBA00022741"/>
    </source>
</evidence>
<keyword evidence="11" id="KW-0460">Magnesium</keyword>
<keyword evidence="6" id="KW-0808">Transferase</keyword>
<comment type="function">
    <text evidence="2">Catalyzes the phosphorylation of pyruvate to phosphoenolpyruvate.</text>
</comment>
<dbReference type="Pfam" id="PF01326">
    <property type="entry name" value="PPDK_N"/>
    <property type="match status" value="1"/>
</dbReference>